<feature type="transmembrane region" description="Helical" evidence="1">
    <location>
        <begin position="162"/>
        <end position="182"/>
    </location>
</feature>
<dbReference type="Gene3D" id="2.40.50.120">
    <property type="match status" value="1"/>
</dbReference>
<proteinExistence type="predicted"/>
<feature type="chain" id="PRO_5045191920" description="Tissue inhibitor of metalloproteinase" evidence="2">
    <location>
        <begin position="26"/>
        <end position="190"/>
    </location>
</feature>
<dbReference type="EMBL" id="CP136137">
    <property type="protein sequence ID" value="WYY08014.1"/>
    <property type="molecule type" value="Genomic_DNA"/>
</dbReference>
<feature type="signal peptide" evidence="2">
    <location>
        <begin position="1"/>
        <end position="25"/>
    </location>
</feature>
<dbReference type="InterPro" id="IPR008993">
    <property type="entry name" value="TIMP-like_OB-fold"/>
</dbReference>
<organism evidence="3 4">
    <name type="scientific">Gordonia hydrophobica</name>
    <dbReference type="NCBI Taxonomy" id="40516"/>
    <lineage>
        <taxon>Bacteria</taxon>
        <taxon>Bacillati</taxon>
        <taxon>Actinomycetota</taxon>
        <taxon>Actinomycetes</taxon>
        <taxon>Mycobacteriales</taxon>
        <taxon>Gordoniaceae</taxon>
        <taxon>Gordonia</taxon>
    </lineage>
</organism>
<keyword evidence="1" id="KW-0812">Transmembrane</keyword>
<protein>
    <recommendedName>
        <fullName evidence="5">Tissue inhibitor of metalloproteinase</fullName>
    </recommendedName>
</protein>
<evidence type="ECO:0000256" key="1">
    <source>
        <dbReference type="SAM" id="Phobius"/>
    </source>
</evidence>
<keyword evidence="1" id="KW-1133">Transmembrane helix</keyword>
<keyword evidence="4" id="KW-1185">Reference proteome</keyword>
<keyword evidence="1" id="KW-0472">Membrane</keyword>
<keyword evidence="2" id="KW-0732">Signal</keyword>
<evidence type="ECO:0008006" key="5">
    <source>
        <dbReference type="Google" id="ProtNLM"/>
    </source>
</evidence>
<sequence>MVLRLLARICAALALLAVSAAGAWAGAGEACACSCLPLTPDETVRAADAIVVGTPVSDRVEGADRIYVFEVDASYKTRVAERIRIRTAAEGPACGPQLTIGTATMVVLHRSLDDANLPTRSWSTSLCASLARLDPMPATAGERLEPIAANDDADQALTRSPWVVGAGALAGVVVIVGGALAVRRYRRTGS</sequence>
<gene>
    <name evidence="3" type="ORF">RVF87_02710</name>
</gene>
<dbReference type="RefSeq" id="WP_066167249.1">
    <property type="nucleotide sequence ID" value="NZ_CP136137.1"/>
</dbReference>
<dbReference type="SUPFAM" id="SSF50242">
    <property type="entry name" value="TIMP-like"/>
    <property type="match status" value="1"/>
</dbReference>
<evidence type="ECO:0000313" key="3">
    <source>
        <dbReference type="EMBL" id="WYY08014.1"/>
    </source>
</evidence>
<evidence type="ECO:0000313" key="4">
    <source>
        <dbReference type="Proteomes" id="UP001479933"/>
    </source>
</evidence>
<name>A0ABZ2U2T5_9ACTN</name>
<reference evidence="3 4" key="1">
    <citation type="journal article" date="2023" name="Virus Evol.">
        <title>Computational host range prediction-The good, the bad, and the ugly.</title>
        <authorList>
            <person name="Howell A.A."/>
            <person name="Versoza C.J."/>
            <person name="Pfeifer S.P."/>
        </authorList>
    </citation>
    <scope>NUCLEOTIDE SEQUENCE [LARGE SCALE GENOMIC DNA]</scope>
    <source>
        <strain evidence="3 4">1610/1b</strain>
    </source>
</reference>
<accession>A0ABZ2U2T5</accession>
<dbReference type="Proteomes" id="UP001479933">
    <property type="component" value="Chromosome"/>
</dbReference>
<evidence type="ECO:0000256" key="2">
    <source>
        <dbReference type="SAM" id="SignalP"/>
    </source>
</evidence>